<gene>
    <name evidence="5" type="ORF">NEE01_22310</name>
</gene>
<dbReference type="InterPro" id="IPR012340">
    <property type="entry name" value="NA-bd_OB-fold"/>
</dbReference>
<keyword evidence="2 3" id="KW-0694">RNA-binding</keyword>
<dbReference type="CDD" id="cd02798">
    <property type="entry name" value="tRNA_bind_CsaA"/>
    <property type="match status" value="1"/>
</dbReference>
<keyword evidence="1 3" id="KW-0820">tRNA-binding</keyword>
<dbReference type="PANTHER" id="PTHR11586:SF37">
    <property type="entry name" value="TRNA-BINDING DOMAIN-CONTAINING PROTEIN"/>
    <property type="match status" value="1"/>
</dbReference>
<dbReference type="InterPro" id="IPR051270">
    <property type="entry name" value="Tyrosine-tRNA_ligase_regulator"/>
</dbReference>
<proteinExistence type="predicted"/>
<accession>A0AA41ZDV2</accession>
<dbReference type="AlphaFoldDB" id="A0AA41ZDV2"/>
<dbReference type="Pfam" id="PF01588">
    <property type="entry name" value="tRNA_bind"/>
    <property type="match status" value="1"/>
</dbReference>
<dbReference type="RefSeq" id="WP_265271617.1">
    <property type="nucleotide sequence ID" value="NZ_JANFAV010000024.1"/>
</dbReference>
<dbReference type="Gene3D" id="2.40.50.140">
    <property type="entry name" value="Nucleic acid-binding proteins"/>
    <property type="match status" value="1"/>
</dbReference>
<evidence type="ECO:0000313" key="5">
    <source>
        <dbReference type="EMBL" id="MCW6537522.1"/>
    </source>
</evidence>
<evidence type="ECO:0000256" key="3">
    <source>
        <dbReference type="PROSITE-ProRule" id="PRU00209"/>
    </source>
</evidence>
<dbReference type="NCBIfam" id="NF007495">
    <property type="entry name" value="PRK10089.1-4"/>
    <property type="match status" value="1"/>
</dbReference>
<dbReference type="NCBIfam" id="TIGR02222">
    <property type="entry name" value="chap_CsaA"/>
    <property type="match status" value="1"/>
</dbReference>
<feature type="domain" description="TRNA-binding" evidence="4">
    <location>
        <begin position="19"/>
        <end position="123"/>
    </location>
</feature>
<name>A0AA41ZDV2_9SPHN</name>
<dbReference type="SUPFAM" id="SSF50249">
    <property type="entry name" value="Nucleic acid-binding proteins"/>
    <property type="match status" value="1"/>
</dbReference>
<organism evidence="5 6">
    <name type="scientific">Sphingomonas lycopersici</name>
    <dbReference type="NCBI Taxonomy" id="2951807"/>
    <lineage>
        <taxon>Bacteria</taxon>
        <taxon>Pseudomonadati</taxon>
        <taxon>Pseudomonadota</taxon>
        <taxon>Alphaproteobacteria</taxon>
        <taxon>Sphingomonadales</taxon>
        <taxon>Sphingomonadaceae</taxon>
        <taxon>Sphingomonas</taxon>
    </lineage>
</organism>
<keyword evidence="6" id="KW-1185">Reference proteome</keyword>
<dbReference type="EMBL" id="JANFAV010000024">
    <property type="protein sequence ID" value="MCW6537522.1"/>
    <property type="molecule type" value="Genomic_DNA"/>
</dbReference>
<dbReference type="InterPro" id="IPR002547">
    <property type="entry name" value="tRNA-bd_dom"/>
</dbReference>
<dbReference type="PROSITE" id="PS50886">
    <property type="entry name" value="TRBD"/>
    <property type="match status" value="1"/>
</dbReference>
<evidence type="ECO:0000256" key="2">
    <source>
        <dbReference type="ARBA" id="ARBA00022884"/>
    </source>
</evidence>
<evidence type="ECO:0000259" key="4">
    <source>
        <dbReference type="PROSITE" id="PS50886"/>
    </source>
</evidence>
<comment type="caution">
    <text evidence="5">The sequence shown here is derived from an EMBL/GenBank/DDBJ whole genome shotgun (WGS) entry which is preliminary data.</text>
</comment>
<dbReference type="FunFam" id="2.40.50.140:FF:000165">
    <property type="entry name" value="Chaperone CsaA"/>
    <property type="match status" value="1"/>
</dbReference>
<dbReference type="InterPro" id="IPR008231">
    <property type="entry name" value="CsaA"/>
</dbReference>
<dbReference type="NCBIfam" id="NF007494">
    <property type="entry name" value="PRK10089.1-3"/>
    <property type="match status" value="1"/>
</dbReference>
<dbReference type="PANTHER" id="PTHR11586">
    <property type="entry name" value="TRNA-AMINOACYLATION COFACTOR ARC1 FAMILY MEMBER"/>
    <property type="match status" value="1"/>
</dbReference>
<evidence type="ECO:0000256" key="1">
    <source>
        <dbReference type="ARBA" id="ARBA00022555"/>
    </source>
</evidence>
<evidence type="ECO:0000313" key="6">
    <source>
        <dbReference type="Proteomes" id="UP001165565"/>
    </source>
</evidence>
<sequence>MHVTHDPAAEAAATISFDDFLKVDIRVGTIIAAEPFPEARKPAFKLTIDFGPTIGVKKSSAQITEHYALETLVGRQVAAVVNFPPRQIGKMMSEVLTLGLPDADGKVVLLAPSETVPNGGRLF</sequence>
<dbReference type="GO" id="GO:0000049">
    <property type="term" value="F:tRNA binding"/>
    <property type="evidence" value="ECO:0007669"/>
    <property type="project" value="UniProtKB-UniRule"/>
</dbReference>
<protein>
    <submittedName>
        <fullName evidence="5">tRNA-binding protein</fullName>
    </submittedName>
</protein>
<reference evidence="5" key="1">
    <citation type="submission" date="2022-06" db="EMBL/GenBank/DDBJ databases">
        <title>Sphingomonas sp. nov. isolated from rhizosphere soil of tomato.</title>
        <authorList>
            <person name="Dong H."/>
            <person name="Gao R."/>
        </authorList>
    </citation>
    <scope>NUCLEOTIDE SEQUENCE</scope>
    <source>
        <strain evidence="5">MMSM24</strain>
    </source>
</reference>
<dbReference type="Proteomes" id="UP001165565">
    <property type="component" value="Unassembled WGS sequence"/>
</dbReference>